<comment type="caution">
    <text evidence="2">The sequence shown here is derived from an EMBL/GenBank/DDBJ whole genome shotgun (WGS) entry which is preliminary data.</text>
</comment>
<reference evidence="2" key="1">
    <citation type="submission" date="2020-03" db="EMBL/GenBank/DDBJ databases">
        <authorList>
            <person name="Weist P."/>
        </authorList>
    </citation>
    <scope>NUCLEOTIDE SEQUENCE</scope>
</reference>
<proteinExistence type="predicted"/>
<feature type="compositionally biased region" description="Polar residues" evidence="1">
    <location>
        <begin position="108"/>
        <end position="118"/>
    </location>
</feature>
<feature type="region of interest" description="Disordered" evidence="1">
    <location>
        <begin position="91"/>
        <end position="118"/>
    </location>
</feature>
<sequence length="118" mass="12795">MYGAWGAFVGLGGRRPRAPPLVTSPCHHQRDDAWQPLAMDELTAGGRKGALSSCCNFTQKYLHGTRDTVGVMSPHSLLPLLPPEAVAVSCESTSSSSSRMNQLHEEAQTSWFLQSPDK</sequence>
<protein>
    <submittedName>
        <fullName evidence="2">Uncharacterized protein</fullName>
    </submittedName>
</protein>
<evidence type="ECO:0000256" key="1">
    <source>
        <dbReference type="SAM" id="MobiDB-lite"/>
    </source>
</evidence>
<evidence type="ECO:0000313" key="2">
    <source>
        <dbReference type="EMBL" id="CAB1450820.1"/>
    </source>
</evidence>
<name>A0A9N7VMB3_PLEPL</name>
<keyword evidence="3" id="KW-1185">Reference proteome</keyword>
<organism evidence="2 3">
    <name type="scientific">Pleuronectes platessa</name>
    <name type="common">European plaice</name>
    <dbReference type="NCBI Taxonomy" id="8262"/>
    <lineage>
        <taxon>Eukaryota</taxon>
        <taxon>Metazoa</taxon>
        <taxon>Chordata</taxon>
        <taxon>Craniata</taxon>
        <taxon>Vertebrata</taxon>
        <taxon>Euteleostomi</taxon>
        <taxon>Actinopterygii</taxon>
        <taxon>Neopterygii</taxon>
        <taxon>Teleostei</taxon>
        <taxon>Neoteleostei</taxon>
        <taxon>Acanthomorphata</taxon>
        <taxon>Carangaria</taxon>
        <taxon>Pleuronectiformes</taxon>
        <taxon>Pleuronectoidei</taxon>
        <taxon>Pleuronectidae</taxon>
        <taxon>Pleuronectes</taxon>
    </lineage>
</organism>
<dbReference type="EMBL" id="CADEAL010004068">
    <property type="protein sequence ID" value="CAB1450820.1"/>
    <property type="molecule type" value="Genomic_DNA"/>
</dbReference>
<evidence type="ECO:0000313" key="3">
    <source>
        <dbReference type="Proteomes" id="UP001153269"/>
    </source>
</evidence>
<gene>
    <name evidence="2" type="ORF">PLEPLA_LOCUS38512</name>
</gene>
<accession>A0A9N7VMB3</accession>
<dbReference type="Proteomes" id="UP001153269">
    <property type="component" value="Unassembled WGS sequence"/>
</dbReference>
<dbReference type="AlphaFoldDB" id="A0A9N7VMB3"/>